<evidence type="ECO:0000313" key="2">
    <source>
        <dbReference type="EMBL" id="MFM2721049.1"/>
    </source>
</evidence>
<sequence length="94" mass="9083">MKPLSRILGVVSLLLAIAAVGVPALGAVLLLRADAPGLIERSAVIGLAVAAAGIVAGVAGFLVGRRVGTTALPVIGGLSSAFVALGFAVAPLFV</sequence>
<name>A0ABW9GHQ6_9MICO</name>
<protein>
    <recommendedName>
        <fullName evidence="4">Major facilitator superfamily (MFS) profile domain-containing protein</fullName>
    </recommendedName>
</protein>
<gene>
    <name evidence="2" type="ORF">P5G46_11095</name>
</gene>
<keyword evidence="3" id="KW-1185">Reference proteome</keyword>
<dbReference type="EMBL" id="JAROCE010000003">
    <property type="protein sequence ID" value="MFM2721049.1"/>
    <property type="molecule type" value="Genomic_DNA"/>
</dbReference>
<keyword evidence="1" id="KW-1133">Transmembrane helix</keyword>
<keyword evidence="1" id="KW-0472">Membrane</keyword>
<proteinExistence type="predicted"/>
<organism evidence="2 3">
    <name type="scientific">Microbacterium mcarthurae</name>
    <dbReference type="NCBI Taxonomy" id="3035918"/>
    <lineage>
        <taxon>Bacteria</taxon>
        <taxon>Bacillati</taxon>
        <taxon>Actinomycetota</taxon>
        <taxon>Actinomycetes</taxon>
        <taxon>Micrococcales</taxon>
        <taxon>Microbacteriaceae</taxon>
        <taxon>Microbacterium</taxon>
    </lineage>
</organism>
<reference evidence="2 3" key="1">
    <citation type="submission" date="2023-03" db="EMBL/GenBank/DDBJ databases">
        <title>MT1 and MT2 Draft Genomes of Novel Species.</title>
        <authorList>
            <person name="Venkateswaran K."/>
        </authorList>
    </citation>
    <scope>NUCLEOTIDE SEQUENCE [LARGE SCALE GENOMIC DNA]</scope>
    <source>
        <strain evidence="2 3">IF8SW-P5</strain>
    </source>
</reference>
<evidence type="ECO:0008006" key="4">
    <source>
        <dbReference type="Google" id="ProtNLM"/>
    </source>
</evidence>
<evidence type="ECO:0000256" key="1">
    <source>
        <dbReference type="SAM" id="Phobius"/>
    </source>
</evidence>
<evidence type="ECO:0000313" key="3">
    <source>
        <dbReference type="Proteomes" id="UP001630303"/>
    </source>
</evidence>
<dbReference type="Proteomes" id="UP001630303">
    <property type="component" value="Unassembled WGS sequence"/>
</dbReference>
<dbReference type="RefSeq" id="WP_239276978.1">
    <property type="nucleotide sequence ID" value="NZ_JAROCE010000003.1"/>
</dbReference>
<comment type="caution">
    <text evidence="2">The sequence shown here is derived from an EMBL/GenBank/DDBJ whole genome shotgun (WGS) entry which is preliminary data.</text>
</comment>
<keyword evidence="1" id="KW-0812">Transmembrane</keyword>
<feature type="transmembrane region" description="Helical" evidence="1">
    <location>
        <begin position="71"/>
        <end position="93"/>
    </location>
</feature>
<feature type="transmembrane region" description="Helical" evidence="1">
    <location>
        <begin position="42"/>
        <end position="64"/>
    </location>
</feature>
<accession>A0ABW9GHQ6</accession>